<evidence type="ECO:0000313" key="4">
    <source>
        <dbReference type="EMBL" id="GBN77833.1"/>
    </source>
</evidence>
<keyword evidence="5" id="KW-1185">Reference proteome</keyword>
<dbReference type="EMBL" id="BGPR01017965">
    <property type="protein sequence ID" value="GBN77833.1"/>
    <property type="molecule type" value="Genomic_DNA"/>
</dbReference>
<protein>
    <recommendedName>
        <fullName evidence="3">HTH CENPB-type domain-containing protein</fullName>
    </recommendedName>
</protein>
<evidence type="ECO:0000256" key="1">
    <source>
        <dbReference type="ARBA" id="ARBA00004123"/>
    </source>
</evidence>
<name>A0A4Y2RQ53_ARAVE</name>
<dbReference type="InterPro" id="IPR050863">
    <property type="entry name" value="CenT-Element_Derived"/>
</dbReference>
<dbReference type="Proteomes" id="UP000499080">
    <property type="component" value="Unassembled WGS sequence"/>
</dbReference>
<gene>
    <name evidence="4" type="ORF">AVEN_18658_1</name>
</gene>
<accession>A0A4Y2RQ53</accession>
<evidence type="ECO:0000313" key="5">
    <source>
        <dbReference type="Proteomes" id="UP000499080"/>
    </source>
</evidence>
<dbReference type="Gene3D" id="1.10.10.60">
    <property type="entry name" value="Homeodomain-like"/>
    <property type="match status" value="2"/>
</dbReference>
<dbReference type="GO" id="GO:0003677">
    <property type="term" value="F:DNA binding"/>
    <property type="evidence" value="ECO:0007669"/>
    <property type="project" value="UniProtKB-KW"/>
</dbReference>
<dbReference type="AlphaFoldDB" id="A0A4Y2RQ53"/>
<dbReference type="PANTHER" id="PTHR19303:SF73">
    <property type="entry name" value="PROTEIN PDC2"/>
    <property type="match status" value="1"/>
</dbReference>
<keyword evidence="2" id="KW-0238">DNA-binding</keyword>
<organism evidence="4 5">
    <name type="scientific">Araneus ventricosus</name>
    <name type="common">Orbweaver spider</name>
    <name type="synonym">Epeira ventricosa</name>
    <dbReference type="NCBI Taxonomy" id="182803"/>
    <lineage>
        <taxon>Eukaryota</taxon>
        <taxon>Metazoa</taxon>
        <taxon>Ecdysozoa</taxon>
        <taxon>Arthropoda</taxon>
        <taxon>Chelicerata</taxon>
        <taxon>Arachnida</taxon>
        <taxon>Araneae</taxon>
        <taxon>Araneomorphae</taxon>
        <taxon>Entelegynae</taxon>
        <taxon>Araneoidea</taxon>
        <taxon>Araneidae</taxon>
        <taxon>Araneus</taxon>
    </lineage>
</organism>
<dbReference type="PROSITE" id="PS51253">
    <property type="entry name" value="HTH_CENPB"/>
    <property type="match status" value="1"/>
</dbReference>
<proteinExistence type="predicted"/>
<dbReference type="InterPro" id="IPR006600">
    <property type="entry name" value="HTH_CenpB_DNA-bd_dom"/>
</dbReference>
<dbReference type="PANTHER" id="PTHR19303">
    <property type="entry name" value="TRANSPOSON"/>
    <property type="match status" value="1"/>
</dbReference>
<reference evidence="4 5" key="1">
    <citation type="journal article" date="2019" name="Sci. Rep.">
        <title>Orb-weaving spider Araneus ventricosus genome elucidates the spidroin gene catalogue.</title>
        <authorList>
            <person name="Kono N."/>
            <person name="Nakamura H."/>
            <person name="Ohtoshi R."/>
            <person name="Moran D.A.P."/>
            <person name="Shinohara A."/>
            <person name="Yoshida Y."/>
            <person name="Fujiwara M."/>
            <person name="Mori M."/>
            <person name="Tomita M."/>
            <person name="Arakawa K."/>
        </authorList>
    </citation>
    <scope>NUCLEOTIDE SEQUENCE [LARGE SCALE GENOMIC DNA]</scope>
</reference>
<comment type="caution">
    <text evidence="4">The sequence shown here is derived from an EMBL/GenBank/DDBJ whole genome shotgun (WGS) entry which is preliminary data.</text>
</comment>
<evidence type="ECO:0000259" key="3">
    <source>
        <dbReference type="PROSITE" id="PS51253"/>
    </source>
</evidence>
<dbReference type="InterPro" id="IPR009057">
    <property type="entry name" value="Homeodomain-like_sf"/>
</dbReference>
<dbReference type="GO" id="GO:0005634">
    <property type="term" value="C:nucleus"/>
    <property type="evidence" value="ECO:0007669"/>
    <property type="project" value="UniProtKB-SubCell"/>
</dbReference>
<dbReference type="SUPFAM" id="SSF46689">
    <property type="entry name" value="Homeodomain-like"/>
    <property type="match status" value="2"/>
</dbReference>
<evidence type="ECO:0000256" key="2">
    <source>
        <dbReference type="ARBA" id="ARBA00023125"/>
    </source>
</evidence>
<dbReference type="SMART" id="SM00674">
    <property type="entry name" value="CENPB"/>
    <property type="match status" value="1"/>
</dbReference>
<feature type="domain" description="HTH CENPB-type" evidence="3">
    <location>
        <begin position="64"/>
        <end position="136"/>
    </location>
</feature>
<comment type="subcellular location">
    <subcellularLocation>
        <location evidence="1">Nucleus</location>
    </subcellularLocation>
</comment>
<dbReference type="OrthoDB" id="5875523at2759"/>
<dbReference type="Pfam" id="PF03221">
    <property type="entry name" value="HTH_Tnp_Tc5"/>
    <property type="match status" value="1"/>
</dbReference>
<sequence length="267" mass="30748">MTSRSRKSLSLKEKVCILKKVYEKQHLKRVDLAKELRLPVSTLNTLIYKRKIIEESHHESGFSASKKVQSGKFADVEKVLLQWFNQCRSVKIPISGPLLMEKAREISKQLNENCDASFFSGWLHKFKLRHDSRQNSCTLAVSNLLQACRFAKQDCCELKLLSSLELATRRLESTTKKLLHGNLYDAYEGIFLEWLYEGIIEEVPVDEINLSGNYLPYRPVLKESSTTPIRPVFDAYARMKGHPSLNKSLHSGPKLIELIPDILLRFR</sequence>